<proteinExistence type="predicted"/>
<comment type="caution">
    <text evidence="2">The sequence shown here is derived from an EMBL/GenBank/DDBJ whole genome shotgun (WGS) entry which is preliminary data.</text>
</comment>
<feature type="region of interest" description="Disordered" evidence="1">
    <location>
        <begin position="35"/>
        <end position="61"/>
    </location>
</feature>
<name>A0A9D4NI43_DREPO</name>
<protein>
    <submittedName>
        <fullName evidence="2">Uncharacterized protein</fullName>
    </submittedName>
</protein>
<organism evidence="2 3">
    <name type="scientific">Dreissena polymorpha</name>
    <name type="common">Zebra mussel</name>
    <name type="synonym">Mytilus polymorpha</name>
    <dbReference type="NCBI Taxonomy" id="45954"/>
    <lineage>
        <taxon>Eukaryota</taxon>
        <taxon>Metazoa</taxon>
        <taxon>Spiralia</taxon>
        <taxon>Lophotrochozoa</taxon>
        <taxon>Mollusca</taxon>
        <taxon>Bivalvia</taxon>
        <taxon>Autobranchia</taxon>
        <taxon>Heteroconchia</taxon>
        <taxon>Euheterodonta</taxon>
        <taxon>Imparidentia</taxon>
        <taxon>Neoheterodontei</taxon>
        <taxon>Myida</taxon>
        <taxon>Dreissenoidea</taxon>
        <taxon>Dreissenidae</taxon>
        <taxon>Dreissena</taxon>
    </lineage>
</organism>
<evidence type="ECO:0000313" key="3">
    <source>
        <dbReference type="Proteomes" id="UP000828390"/>
    </source>
</evidence>
<dbReference type="EMBL" id="JAIWYP010000001">
    <property type="protein sequence ID" value="KAH3894129.1"/>
    <property type="molecule type" value="Genomic_DNA"/>
</dbReference>
<evidence type="ECO:0000256" key="1">
    <source>
        <dbReference type="SAM" id="MobiDB-lite"/>
    </source>
</evidence>
<reference evidence="2" key="2">
    <citation type="submission" date="2020-11" db="EMBL/GenBank/DDBJ databases">
        <authorList>
            <person name="McCartney M.A."/>
            <person name="Auch B."/>
            <person name="Kono T."/>
            <person name="Mallez S."/>
            <person name="Becker A."/>
            <person name="Gohl D.M."/>
            <person name="Silverstein K.A.T."/>
            <person name="Koren S."/>
            <person name="Bechman K.B."/>
            <person name="Herman A."/>
            <person name="Abrahante J.E."/>
            <person name="Garbe J."/>
        </authorList>
    </citation>
    <scope>NUCLEOTIDE SEQUENCE</scope>
    <source>
        <strain evidence="2">Duluth1</strain>
        <tissue evidence="2">Whole animal</tissue>
    </source>
</reference>
<evidence type="ECO:0000313" key="2">
    <source>
        <dbReference type="EMBL" id="KAH3894129.1"/>
    </source>
</evidence>
<accession>A0A9D4NI43</accession>
<dbReference type="AlphaFoldDB" id="A0A9D4NI43"/>
<feature type="compositionally biased region" description="Low complexity" evidence="1">
    <location>
        <begin position="47"/>
        <end position="61"/>
    </location>
</feature>
<reference evidence="2" key="1">
    <citation type="journal article" date="2019" name="bioRxiv">
        <title>The Genome of the Zebra Mussel, Dreissena polymorpha: A Resource for Invasive Species Research.</title>
        <authorList>
            <person name="McCartney M.A."/>
            <person name="Auch B."/>
            <person name="Kono T."/>
            <person name="Mallez S."/>
            <person name="Zhang Y."/>
            <person name="Obille A."/>
            <person name="Becker A."/>
            <person name="Abrahante J.E."/>
            <person name="Garbe J."/>
            <person name="Badalamenti J.P."/>
            <person name="Herman A."/>
            <person name="Mangelson H."/>
            <person name="Liachko I."/>
            <person name="Sullivan S."/>
            <person name="Sone E.D."/>
            <person name="Koren S."/>
            <person name="Silverstein K.A.T."/>
            <person name="Beckman K.B."/>
            <person name="Gohl D.M."/>
        </authorList>
    </citation>
    <scope>NUCLEOTIDE SEQUENCE</scope>
    <source>
        <strain evidence="2">Duluth1</strain>
        <tissue evidence="2">Whole animal</tissue>
    </source>
</reference>
<sequence length="61" mass="6965">MKNIGIPASIMVFIHGMRQHQLHEEHRCLRQYHGHEKGYNTAPPPRSTSVSPPVSWSSDMV</sequence>
<gene>
    <name evidence="2" type="ORF">DPMN_018287</name>
</gene>
<dbReference type="Proteomes" id="UP000828390">
    <property type="component" value="Unassembled WGS sequence"/>
</dbReference>
<keyword evidence="3" id="KW-1185">Reference proteome</keyword>